<dbReference type="Proteomes" id="UP001057738">
    <property type="component" value="Plasmid unnamed1"/>
</dbReference>
<dbReference type="RefSeq" id="WP_257858219.1">
    <property type="nucleotide sequence ID" value="NZ_CP102515.1"/>
</dbReference>
<dbReference type="PROSITE" id="PS50850">
    <property type="entry name" value="MFS"/>
    <property type="match status" value="1"/>
</dbReference>
<evidence type="ECO:0000256" key="7">
    <source>
        <dbReference type="ARBA" id="ARBA00023251"/>
    </source>
</evidence>
<keyword evidence="6 8" id="KW-0472">Membrane</keyword>
<dbReference type="InterPro" id="IPR036259">
    <property type="entry name" value="MFS_trans_sf"/>
</dbReference>
<dbReference type="InterPro" id="IPR011701">
    <property type="entry name" value="MFS"/>
</dbReference>
<keyword evidence="3" id="KW-1003">Cell membrane</keyword>
<dbReference type="InterPro" id="IPR020846">
    <property type="entry name" value="MFS_dom"/>
</dbReference>
<dbReference type="Pfam" id="PF07690">
    <property type="entry name" value="MFS_1"/>
    <property type="match status" value="1"/>
</dbReference>
<dbReference type="PANTHER" id="PTHR42718">
    <property type="entry name" value="MAJOR FACILITATOR SUPERFAMILY MULTIDRUG TRANSPORTER MFSC"/>
    <property type="match status" value="1"/>
</dbReference>
<dbReference type="GeneID" id="95578753"/>
<evidence type="ECO:0000256" key="4">
    <source>
        <dbReference type="ARBA" id="ARBA00022692"/>
    </source>
</evidence>
<keyword evidence="10" id="KW-0614">Plasmid</keyword>
<evidence type="ECO:0000256" key="1">
    <source>
        <dbReference type="ARBA" id="ARBA00004651"/>
    </source>
</evidence>
<evidence type="ECO:0000256" key="3">
    <source>
        <dbReference type="ARBA" id="ARBA00022475"/>
    </source>
</evidence>
<feature type="transmembrane region" description="Helical" evidence="8">
    <location>
        <begin position="337"/>
        <end position="358"/>
    </location>
</feature>
<dbReference type="Gene3D" id="1.20.1720.10">
    <property type="entry name" value="Multidrug resistance protein D"/>
    <property type="match status" value="1"/>
</dbReference>
<dbReference type="SUPFAM" id="SSF103473">
    <property type="entry name" value="MFS general substrate transporter"/>
    <property type="match status" value="1"/>
</dbReference>
<keyword evidence="4 8" id="KW-0812">Transmembrane</keyword>
<accession>A0ABY5QA08</accession>
<evidence type="ECO:0000256" key="8">
    <source>
        <dbReference type="SAM" id="Phobius"/>
    </source>
</evidence>
<feature type="transmembrane region" description="Helical" evidence="8">
    <location>
        <begin position="117"/>
        <end position="135"/>
    </location>
</feature>
<geneLocation type="plasmid" evidence="10 11">
    <name>unnamed1</name>
</geneLocation>
<dbReference type="PANTHER" id="PTHR42718:SF46">
    <property type="entry name" value="BLR6921 PROTEIN"/>
    <property type="match status" value="1"/>
</dbReference>
<keyword evidence="7" id="KW-0046">Antibiotic resistance</keyword>
<dbReference type="Gene3D" id="1.20.1250.20">
    <property type="entry name" value="MFS general substrate transporter like domains"/>
    <property type="match status" value="1"/>
</dbReference>
<feature type="transmembrane region" description="Helical" evidence="8">
    <location>
        <begin position="204"/>
        <end position="226"/>
    </location>
</feature>
<feature type="transmembrane region" description="Helical" evidence="8">
    <location>
        <begin position="141"/>
        <end position="164"/>
    </location>
</feature>
<proteinExistence type="predicted"/>
<reference evidence="10" key="1">
    <citation type="submission" date="2022-08" db="EMBL/GenBank/DDBJ databases">
        <authorList>
            <person name="Tian L."/>
        </authorList>
    </citation>
    <scope>NUCLEOTIDE SEQUENCE</scope>
    <source>
        <strain evidence="10">CM253</strain>
        <plasmid evidence="10">unnamed1</plasmid>
    </source>
</reference>
<keyword evidence="2" id="KW-0813">Transport</keyword>
<feature type="transmembrane region" description="Helical" evidence="8">
    <location>
        <begin position="432"/>
        <end position="452"/>
    </location>
</feature>
<evidence type="ECO:0000313" key="10">
    <source>
        <dbReference type="EMBL" id="UUY52473.1"/>
    </source>
</evidence>
<feature type="transmembrane region" description="Helical" evidence="8">
    <location>
        <begin position="397"/>
        <end position="420"/>
    </location>
</feature>
<feature type="domain" description="Major facilitator superfamily (MFS) profile" evidence="9">
    <location>
        <begin position="51"/>
        <end position="490"/>
    </location>
</feature>
<evidence type="ECO:0000256" key="5">
    <source>
        <dbReference type="ARBA" id="ARBA00022989"/>
    </source>
</evidence>
<evidence type="ECO:0000259" key="9">
    <source>
        <dbReference type="PROSITE" id="PS50850"/>
    </source>
</evidence>
<protein>
    <submittedName>
        <fullName evidence="10">MFS transporter</fullName>
    </submittedName>
</protein>
<dbReference type="EMBL" id="CP102515">
    <property type="protein sequence ID" value="UUY52473.1"/>
    <property type="molecule type" value="Genomic_DNA"/>
</dbReference>
<feature type="transmembrane region" description="Helical" evidence="8">
    <location>
        <begin position="464"/>
        <end position="486"/>
    </location>
</feature>
<keyword evidence="11" id="KW-1185">Reference proteome</keyword>
<feature type="transmembrane region" description="Helical" evidence="8">
    <location>
        <begin position="238"/>
        <end position="255"/>
    </location>
</feature>
<gene>
    <name evidence="10" type="ORF">NRK68_35020</name>
</gene>
<comment type="subcellular location">
    <subcellularLocation>
        <location evidence="1">Cell membrane</location>
        <topology evidence="1">Multi-pass membrane protein</topology>
    </subcellularLocation>
</comment>
<evidence type="ECO:0000313" key="11">
    <source>
        <dbReference type="Proteomes" id="UP001057738"/>
    </source>
</evidence>
<organism evidence="10 11">
    <name type="scientific">Streptomyces yangpuensis</name>
    <dbReference type="NCBI Taxonomy" id="1648182"/>
    <lineage>
        <taxon>Bacteria</taxon>
        <taxon>Bacillati</taxon>
        <taxon>Actinomycetota</taxon>
        <taxon>Actinomycetes</taxon>
        <taxon>Kitasatosporales</taxon>
        <taxon>Streptomycetaceae</taxon>
        <taxon>Streptomyces</taxon>
    </lineage>
</organism>
<feature type="transmembrane region" description="Helical" evidence="8">
    <location>
        <begin position="176"/>
        <end position="198"/>
    </location>
</feature>
<feature type="transmembrane region" description="Helical" evidence="8">
    <location>
        <begin position="267"/>
        <end position="285"/>
    </location>
</feature>
<feature type="transmembrane region" description="Helical" evidence="8">
    <location>
        <begin position="370"/>
        <end position="391"/>
    </location>
</feature>
<feature type="transmembrane region" description="Helical" evidence="8">
    <location>
        <begin position="305"/>
        <end position="325"/>
    </location>
</feature>
<evidence type="ECO:0000256" key="6">
    <source>
        <dbReference type="ARBA" id="ARBA00023136"/>
    </source>
</evidence>
<evidence type="ECO:0000256" key="2">
    <source>
        <dbReference type="ARBA" id="ARBA00022448"/>
    </source>
</evidence>
<name>A0ABY5QA08_9ACTN</name>
<feature type="transmembrane region" description="Helical" evidence="8">
    <location>
        <begin position="82"/>
        <end position="105"/>
    </location>
</feature>
<sequence>MSAPVFERPVAVPASAAPAPTRSPGAPPAVAPSAAAAAGPGAVRRVRPGPALAVIAGCNAMIQLDDPLMNIALPGIRADLGLSALAASWVIGAYLLAFGGLLLLGGRAGDILGRRRVFTAGVAVFTAAAALRALAPGGELLIAVRAVEGAGAAFAAANGFVLMLATFAEGPARKRAIAVCTAVGAAATAGGLLLAGALTSAGSWRWVLLLNVPVGLAVLFLVPRVIAETERVKGRFDLAGSVLSALAAAGLVYGLSQAAERPWNDLLVAGPLVAGATLLAGFVVVQRRTAQPIVRLGLFGDRDRALAFASMLVLPGALIGAYFFLSQFFQQDSGWSPLAAAFGLLPVPLTMAAAAGLAVRAERAIGPKRVMAVGAIALAVENLWLSCLGPQDSYLTAVLPSLVLLGAGMACCAVPATVLATSGLRPEELGSAGSVLNALQAVGGSLCIALLVTASSGHADFAGAMSAGFTAGAAFATAGLLLSLCLRSRP</sequence>
<keyword evidence="5 8" id="KW-1133">Transmembrane helix</keyword>